<dbReference type="EMBL" id="JACCFJ010000001">
    <property type="protein sequence ID" value="NYI85604.1"/>
    <property type="molecule type" value="Genomic_DNA"/>
</dbReference>
<evidence type="ECO:0000313" key="1">
    <source>
        <dbReference type="EMBL" id="NYI85604.1"/>
    </source>
</evidence>
<gene>
    <name evidence="1" type="ORF">HNR68_004234</name>
</gene>
<organism evidence="1 2">
    <name type="scientific">Saccharopolyspora hordei</name>
    <dbReference type="NCBI Taxonomy" id="1838"/>
    <lineage>
        <taxon>Bacteria</taxon>
        <taxon>Bacillati</taxon>
        <taxon>Actinomycetota</taxon>
        <taxon>Actinomycetes</taxon>
        <taxon>Pseudonocardiales</taxon>
        <taxon>Pseudonocardiaceae</taxon>
        <taxon>Saccharopolyspora</taxon>
    </lineage>
</organism>
<protein>
    <submittedName>
        <fullName evidence="1">Uncharacterized protein with PIN domain</fullName>
    </submittedName>
</protein>
<dbReference type="Proteomes" id="UP000587002">
    <property type="component" value="Unassembled WGS sequence"/>
</dbReference>
<reference evidence="1 2" key="1">
    <citation type="submission" date="2020-07" db="EMBL/GenBank/DDBJ databases">
        <title>Sequencing the genomes of 1000 actinobacteria strains.</title>
        <authorList>
            <person name="Klenk H.-P."/>
        </authorList>
    </citation>
    <scope>NUCLEOTIDE SEQUENCE [LARGE SCALE GENOMIC DNA]</scope>
    <source>
        <strain evidence="1 2">DSM 44065</strain>
    </source>
</reference>
<dbReference type="Gene3D" id="3.40.50.1010">
    <property type="entry name" value="5'-nuclease"/>
    <property type="match status" value="1"/>
</dbReference>
<dbReference type="CDD" id="cd09871">
    <property type="entry name" value="PIN_MtVapC28-VapC30-like"/>
    <property type="match status" value="1"/>
</dbReference>
<accession>A0A853ALK4</accession>
<proteinExistence type="predicted"/>
<sequence>MEARERSGTGRRPAGPDCGDCLTHAGASVSGRPLRCVGAGFPQTDHALVDQG</sequence>
<comment type="caution">
    <text evidence="1">The sequence shown here is derived from an EMBL/GenBank/DDBJ whole genome shotgun (WGS) entry which is preliminary data.</text>
</comment>
<dbReference type="AlphaFoldDB" id="A0A853ALK4"/>
<keyword evidence="2" id="KW-1185">Reference proteome</keyword>
<name>A0A853ALK4_9PSEU</name>
<evidence type="ECO:0000313" key="2">
    <source>
        <dbReference type="Proteomes" id="UP000587002"/>
    </source>
</evidence>